<sequence>MTIFDTLLAVADVAIANTAAEAFVVHPQLRTANGKPTPDPDRPVVHGRGIFELRAGRAGGVPLGNRSHNPRRNDLRMIATAPAPRISIAEYELDGMTVRQGDRMDLTDRFPARRFGVVAVWPDGHGRVCLHLIEV</sequence>
<dbReference type="EMBL" id="JACIEK010000008">
    <property type="protein sequence ID" value="MBB3999247.1"/>
    <property type="molecule type" value="Genomic_DNA"/>
</dbReference>
<evidence type="ECO:0000313" key="2">
    <source>
        <dbReference type="Proteomes" id="UP000542776"/>
    </source>
</evidence>
<dbReference type="Proteomes" id="UP000542776">
    <property type="component" value="Unassembled WGS sequence"/>
</dbReference>
<comment type="caution">
    <text evidence="1">The sequence shown here is derived from an EMBL/GenBank/DDBJ whole genome shotgun (WGS) entry which is preliminary data.</text>
</comment>
<proteinExistence type="predicted"/>
<name>A0A7W6H627_9HYPH</name>
<accession>A0A7W6H627</accession>
<protein>
    <submittedName>
        <fullName evidence="1">Uncharacterized protein</fullName>
    </submittedName>
</protein>
<gene>
    <name evidence="1" type="ORF">GGR04_003106</name>
</gene>
<keyword evidence="2" id="KW-1185">Reference proteome</keyword>
<dbReference type="AlphaFoldDB" id="A0A7W6H627"/>
<evidence type="ECO:0000313" key="1">
    <source>
        <dbReference type="EMBL" id="MBB3999247.1"/>
    </source>
</evidence>
<dbReference type="RefSeq" id="WP_183200793.1">
    <property type="nucleotide sequence ID" value="NZ_JACIEK010000008.1"/>
</dbReference>
<reference evidence="1 2" key="1">
    <citation type="submission" date="2020-08" db="EMBL/GenBank/DDBJ databases">
        <title>Genomic Encyclopedia of Type Strains, Phase IV (KMG-IV): sequencing the most valuable type-strain genomes for metagenomic binning, comparative biology and taxonomic classification.</title>
        <authorList>
            <person name="Goeker M."/>
        </authorList>
    </citation>
    <scope>NUCLEOTIDE SEQUENCE [LARGE SCALE GENOMIC DNA]</scope>
    <source>
        <strain evidence="1 2">DSM 102238</strain>
    </source>
</reference>
<organism evidence="1 2">
    <name type="scientific">Aureimonas pseudogalii</name>
    <dbReference type="NCBI Taxonomy" id="1744844"/>
    <lineage>
        <taxon>Bacteria</taxon>
        <taxon>Pseudomonadati</taxon>
        <taxon>Pseudomonadota</taxon>
        <taxon>Alphaproteobacteria</taxon>
        <taxon>Hyphomicrobiales</taxon>
        <taxon>Aurantimonadaceae</taxon>
        <taxon>Aureimonas</taxon>
    </lineage>
</organism>